<dbReference type="GO" id="GO:0000978">
    <property type="term" value="F:RNA polymerase II cis-regulatory region sequence-specific DNA binding"/>
    <property type="evidence" value="ECO:0007669"/>
    <property type="project" value="TreeGrafter"/>
</dbReference>
<evidence type="ECO:0000256" key="1">
    <source>
        <dbReference type="ARBA" id="ARBA00022723"/>
    </source>
</evidence>
<keyword evidence="4" id="KW-0862">Zinc</keyword>
<organism evidence="7 8">
    <name type="scientific">Stylonychia lemnae</name>
    <name type="common">Ciliate</name>
    <dbReference type="NCBI Taxonomy" id="5949"/>
    <lineage>
        <taxon>Eukaryota</taxon>
        <taxon>Sar</taxon>
        <taxon>Alveolata</taxon>
        <taxon>Ciliophora</taxon>
        <taxon>Intramacronucleata</taxon>
        <taxon>Spirotrichea</taxon>
        <taxon>Stichotrichia</taxon>
        <taxon>Sporadotrichida</taxon>
        <taxon>Oxytrichidae</taxon>
        <taxon>Stylonychinae</taxon>
        <taxon>Stylonychia</taxon>
    </lineage>
</organism>
<keyword evidence="8" id="KW-1185">Reference proteome</keyword>
<evidence type="ECO:0000313" key="7">
    <source>
        <dbReference type="EMBL" id="CDW79102.1"/>
    </source>
</evidence>
<gene>
    <name evidence="7" type="primary">Contig6472.g6924</name>
    <name evidence="7" type="ORF">STYLEM_8088</name>
</gene>
<evidence type="ECO:0000256" key="5">
    <source>
        <dbReference type="PROSITE-ProRule" id="PRU00042"/>
    </source>
</evidence>
<dbReference type="InterPro" id="IPR036236">
    <property type="entry name" value="Znf_C2H2_sf"/>
</dbReference>
<dbReference type="PANTHER" id="PTHR19818:SF139">
    <property type="entry name" value="PAIR-RULE PROTEIN ODD-PAIRED"/>
    <property type="match status" value="1"/>
</dbReference>
<dbReference type="PROSITE" id="PS50157">
    <property type="entry name" value="ZINC_FINGER_C2H2_2"/>
    <property type="match status" value="2"/>
</dbReference>
<dbReference type="Proteomes" id="UP000039865">
    <property type="component" value="Unassembled WGS sequence"/>
</dbReference>
<dbReference type="GO" id="GO:0005634">
    <property type="term" value="C:nucleus"/>
    <property type="evidence" value="ECO:0007669"/>
    <property type="project" value="UniProtKB-ARBA"/>
</dbReference>
<dbReference type="InterPro" id="IPR013087">
    <property type="entry name" value="Znf_C2H2_type"/>
</dbReference>
<reference evidence="7 8" key="1">
    <citation type="submission" date="2014-06" db="EMBL/GenBank/DDBJ databases">
        <authorList>
            <person name="Swart Estienne"/>
        </authorList>
    </citation>
    <scope>NUCLEOTIDE SEQUENCE [LARGE SCALE GENOMIC DNA]</scope>
    <source>
        <strain evidence="7 8">130c</strain>
    </source>
</reference>
<dbReference type="GO" id="GO:0000981">
    <property type="term" value="F:DNA-binding transcription factor activity, RNA polymerase II-specific"/>
    <property type="evidence" value="ECO:0007669"/>
    <property type="project" value="TreeGrafter"/>
</dbReference>
<dbReference type="InParanoid" id="A0A078ABY2"/>
<dbReference type="InterPro" id="IPR050329">
    <property type="entry name" value="GLI_C2H2-zinc-finger"/>
</dbReference>
<accession>A0A078ABY2</accession>
<dbReference type="AlphaFoldDB" id="A0A078ABY2"/>
<dbReference type="PANTHER" id="PTHR19818">
    <property type="entry name" value="ZINC FINGER PROTEIN ZIC AND GLI"/>
    <property type="match status" value="1"/>
</dbReference>
<dbReference type="EMBL" id="CCKQ01007692">
    <property type="protein sequence ID" value="CDW79102.1"/>
    <property type="molecule type" value="Genomic_DNA"/>
</dbReference>
<keyword evidence="2" id="KW-0677">Repeat</keyword>
<dbReference type="GO" id="GO:0045944">
    <property type="term" value="P:positive regulation of transcription by RNA polymerase II"/>
    <property type="evidence" value="ECO:0007669"/>
    <property type="project" value="UniProtKB-ARBA"/>
</dbReference>
<dbReference type="PROSITE" id="PS00028">
    <property type="entry name" value="ZINC_FINGER_C2H2_1"/>
    <property type="match status" value="2"/>
</dbReference>
<dbReference type="GO" id="GO:0008270">
    <property type="term" value="F:zinc ion binding"/>
    <property type="evidence" value="ECO:0007669"/>
    <property type="project" value="UniProtKB-KW"/>
</dbReference>
<protein>
    <submittedName>
        <fullName evidence="7">Zinc finger protein zic 3</fullName>
    </submittedName>
</protein>
<evidence type="ECO:0000256" key="4">
    <source>
        <dbReference type="ARBA" id="ARBA00022833"/>
    </source>
</evidence>
<keyword evidence="3 5" id="KW-0863">Zinc-finger</keyword>
<name>A0A078ABY2_STYLE</name>
<keyword evidence="1" id="KW-0479">Metal-binding</keyword>
<dbReference type="Gene3D" id="3.30.160.60">
    <property type="entry name" value="Classic Zinc Finger"/>
    <property type="match status" value="1"/>
</dbReference>
<dbReference type="SUPFAM" id="SSF57667">
    <property type="entry name" value="beta-beta-alpha zinc fingers"/>
    <property type="match status" value="1"/>
</dbReference>
<dbReference type="SMART" id="SM00355">
    <property type="entry name" value="ZnF_C2H2"/>
    <property type="match status" value="3"/>
</dbReference>
<feature type="domain" description="C2H2-type" evidence="6">
    <location>
        <begin position="160"/>
        <end position="189"/>
    </location>
</feature>
<dbReference type="FunFam" id="3.30.160.60:FF:000125">
    <property type="entry name" value="Putative zinc finger protein 143"/>
    <property type="match status" value="1"/>
</dbReference>
<evidence type="ECO:0000256" key="2">
    <source>
        <dbReference type="ARBA" id="ARBA00022737"/>
    </source>
</evidence>
<proteinExistence type="predicted"/>
<dbReference type="OrthoDB" id="6365676at2759"/>
<evidence type="ECO:0000313" key="8">
    <source>
        <dbReference type="Proteomes" id="UP000039865"/>
    </source>
</evidence>
<evidence type="ECO:0000256" key="3">
    <source>
        <dbReference type="ARBA" id="ARBA00022771"/>
    </source>
</evidence>
<sequence>MQPYYYQTTTQTYPQQFSTNTQNLILIPTVYGNQNQCSCICSCQEKQIPSNNSFNSFIIGQINENSITTEKSNNGISEGGRQKDNNVITLNMSLDTINESNELEYIRHKLCISDSIPIEISDPDESIKEMIPKGMVIPKIECYRHIRIYKPQRKRWQSQFLCKFENCNSIIKKWGNLFDHLRAHVNERPYKCPVDGCDRAFTQKSNLEKHMKTHRRCYLRCGECKQIFTKHKIIRHFLSVHQEEKLENEVPRKSMNDHETLKSLQEVKNTSKDENYEINDGQIQFEKKNSRIFKQ</sequence>
<dbReference type="Pfam" id="PF00096">
    <property type="entry name" value="zf-C2H2"/>
    <property type="match status" value="1"/>
</dbReference>
<feature type="domain" description="C2H2-type" evidence="6">
    <location>
        <begin position="190"/>
        <end position="214"/>
    </location>
</feature>
<evidence type="ECO:0000259" key="6">
    <source>
        <dbReference type="PROSITE" id="PS50157"/>
    </source>
</evidence>